<gene>
    <name evidence="6" type="ORF">ACFOES_06480</name>
</gene>
<feature type="chain" id="PRO_5045337034" evidence="4">
    <location>
        <begin position="24"/>
        <end position="516"/>
    </location>
</feature>
<dbReference type="InterPro" id="IPR039424">
    <property type="entry name" value="SBP_5"/>
</dbReference>
<dbReference type="SUPFAM" id="SSF53850">
    <property type="entry name" value="Periplasmic binding protein-like II"/>
    <property type="match status" value="1"/>
</dbReference>
<proteinExistence type="inferred from homology"/>
<dbReference type="Proteomes" id="UP001595443">
    <property type="component" value="Unassembled WGS sequence"/>
</dbReference>
<keyword evidence="7" id="KW-1185">Reference proteome</keyword>
<dbReference type="Gene3D" id="3.40.190.10">
    <property type="entry name" value="Periplasmic binding protein-like II"/>
    <property type="match status" value="1"/>
</dbReference>
<dbReference type="CDD" id="cd08517">
    <property type="entry name" value="PBP2_NikA_DppA_OppA_like_13"/>
    <property type="match status" value="1"/>
</dbReference>
<feature type="domain" description="Solute-binding protein family 5" evidence="5">
    <location>
        <begin position="71"/>
        <end position="425"/>
    </location>
</feature>
<dbReference type="PIRSF" id="PIRSF002741">
    <property type="entry name" value="MppA"/>
    <property type="match status" value="1"/>
</dbReference>
<dbReference type="InterPro" id="IPR000914">
    <property type="entry name" value="SBP_5_dom"/>
</dbReference>
<evidence type="ECO:0000256" key="4">
    <source>
        <dbReference type="SAM" id="SignalP"/>
    </source>
</evidence>
<name>A0ABV7AEG2_9RHOB</name>
<dbReference type="InterPro" id="IPR030678">
    <property type="entry name" value="Peptide/Ni-bd"/>
</dbReference>
<comment type="caution">
    <text evidence="6">The sequence shown here is derived from an EMBL/GenBank/DDBJ whole genome shotgun (WGS) entry which is preliminary data.</text>
</comment>
<dbReference type="PANTHER" id="PTHR30290">
    <property type="entry name" value="PERIPLASMIC BINDING COMPONENT OF ABC TRANSPORTER"/>
    <property type="match status" value="1"/>
</dbReference>
<protein>
    <submittedName>
        <fullName evidence="6">ABC transporter substrate-binding protein</fullName>
    </submittedName>
</protein>
<reference evidence="7" key="1">
    <citation type="journal article" date="2019" name="Int. J. Syst. Evol. Microbiol.">
        <title>The Global Catalogue of Microorganisms (GCM) 10K type strain sequencing project: providing services to taxonomists for standard genome sequencing and annotation.</title>
        <authorList>
            <consortium name="The Broad Institute Genomics Platform"/>
            <consortium name="The Broad Institute Genome Sequencing Center for Infectious Disease"/>
            <person name="Wu L."/>
            <person name="Ma J."/>
        </authorList>
    </citation>
    <scope>NUCLEOTIDE SEQUENCE [LARGE SCALE GENOMIC DNA]</scope>
    <source>
        <strain evidence="7">KCTC 62192</strain>
    </source>
</reference>
<dbReference type="Pfam" id="PF00496">
    <property type="entry name" value="SBP_bac_5"/>
    <property type="match status" value="1"/>
</dbReference>
<keyword evidence="3 4" id="KW-0732">Signal</keyword>
<dbReference type="RefSeq" id="WP_377832381.1">
    <property type="nucleotide sequence ID" value="NZ_JBHRSK010000004.1"/>
</dbReference>
<dbReference type="Gene3D" id="3.10.105.10">
    <property type="entry name" value="Dipeptide-binding Protein, Domain 3"/>
    <property type="match status" value="1"/>
</dbReference>
<evidence type="ECO:0000259" key="5">
    <source>
        <dbReference type="Pfam" id="PF00496"/>
    </source>
</evidence>
<evidence type="ECO:0000313" key="6">
    <source>
        <dbReference type="EMBL" id="MFC2967733.1"/>
    </source>
</evidence>
<accession>A0ABV7AEG2</accession>
<evidence type="ECO:0000256" key="2">
    <source>
        <dbReference type="ARBA" id="ARBA00005695"/>
    </source>
</evidence>
<dbReference type="EMBL" id="JBHRSK010000004">
    <property type="protein sequence ID" value="MFC2967733.1"/>
    <property type="molecule type" value="Genomic_DNA"/>
</dbReference>
<comment type="subcellular location">
    <subcellularLocation>
        <location evidence="1">Periplasm</location>
    </subcellularLocation>
</comment>
<evidence type="ECO:0000256" key="1">
    <source>
        <dbReference type="ARBA" id="ARBA00004418"/>
    </source>
</evidence>
<organism evidence="6 7">
    <name type="scientific">Acidimangrovimonas pyrenivorans</name>
    <dbReference type="NCBI Taxonomy" id="2030798"/>
    <lineage>
        <taxon>Bacteria</taxon>
        <taxon>Pseudomonadati</taxon>
        <taxon>Pseudomonadota</taxon>
        <taxon>Alphaproteobacteria</taxon>
        <taxon>Rhodobacterales</taxon>
        <taxon>Paracoccaceae</taxon>
        <taxon>Acidimangrovimonas</taxon>
    </lineage>
</organism>
<evidence type="ECO:0000256" key="3">
    <source>
        <dbReference type="ARBA" id="ARBA00022729"/>
    </source>
</evidence>
<sequence length="516" mass="56624">MKFKAFFLSLLAAWLAFVAPLSAHQYGGSLKVALFPEPPTLVAGLSGLGSASIVSSKIYEALVTYDFDLNPQPWLATSWETSKDGLVWTFNLAEDAKWHDGVPFTAADVVTSYEVFSVENDRLKLIAGKIAAVEAVGEHQVRFTLNEPIPSFIYMINYGNLPIIPAHLYAGGNYRDNPANATPIGTGAFKFADWEKGSYIHLVRFDDYRDGSEPFLDDLYFVVIPDAQGVAVAFEEGSVDVVSASNLEGFDVSRLAGLDGVESTKHGWEMLAPHGFLWVNTQKPPLDSVELRQALNYALDKAFIRDVVFNGLATPPRGAFDSRTKFFDPSVNDYAYDPEKARKLVAASGYDGTVLKLSTAPVGSAWARLAEYEVQAWKEVGINVELDNNDVGGYLKKLGDRSYDLGNIYLYQYGDPSVGVTRNFYSFNDVAGSPWNNVGRYLNADLDAILGKADSVTDADERAALYAQAQQIIGNDAVQVWTAELEFPTLYRSKVRNLIATALGLSDSFAGVWIKQ</sequence>
<comment type="similarity">
    <text evidence="2">Belongs to the bacterial solute-binding protein 5 family.</text>
</comment>
<dbReference type="PANTHER" id="PTHR30290:SF38">
    <property type="entry name" value="D,D-DIPEPTIDE-BINDING PERIPLASMIC PROTEIN DDPA-RELATED"/>
    <property type="match status" value="1"/>
</dbReference>
<evidence type="ECO:0000313" key="7">
    <source>
        <dbReference type="Proteomes" id="UP001595443"/>
    </source>
</evidence>
<feature type="signal peptide" evidence="4">
    <location>
        <begin position="1"/>
        <end position="23"/>
    </location>
</feature>